<evidence type="ECO:0000313" key="4">
    <source>
        <dbReference type="Proteomes" id="UP000525432"/>
    </source>
</evidence>
<dbReference type="AlphaFoldDB" id="A0A841V2Q4"/>
<feature type="domain" description="Choice-of-anchor I" evidence="2">
    <location>
        <begin position="52"/>
        <end position="533"/>
    </location>
</feature>
<dbReference type="SUPFAM" id="SSF63829">
    <property type="entry name" value="Calcium-dependent phosphotriesterase"/>
    <property type="match status" value="1"/>
</dbReference>
<dbReference type="InterPro" id="IPR055188">
    <property type="entry name" value="Choice_anch_I"/>
</dbReference>
<feature type="region of interest" description="Disordered" evidence="1">
    <location>
        <begin position="433"/>
        <end position="452"/>
    </location>
</feature>
<dbReference type="NCBIfam" id="TIGR02595">
    <property type="entry name" value="PEP_CTERM"/>
    <property type="match status" value="1"/>
</dbReference>
<sequence>MIHAIYRHHWKFLLTLLSIAGSINIVTESASALNITRLSSLGNSTNAANNFGAEIPAYDPASRKLFVIGPNNRLDIADISNPANPIPLPSINLSSYGAGVNSVAIKNGIVALAMEANPITNNGSVVFFNTNGVFQSQVTVGALPDMLTFTPDGNRVLVANEGEAANGVNPDGSVSIINLNLSAGILNPTVNTATFDSFNGQIDSLRQAGVRIFPGKTVAQDVEPEYITVSDNGTTAWVSLQENNAIAVVDIFNAQVTSILPLGAKNFNAPGNGLDPSDRDGVVFGGATNSPAVRINNWPVFGLYQPDTIATVTIAGQTYLITANEGDTRNETGRVSTLTLDPSVFPNAATLKLPQNLGRLDVSTIDGLTNPDDALKPINQRVFRQLFAYGGRSFSIWNVTNGLSQVFDSGDDFEQILATFSATPLTASIFNSDGTPSSFDSRSDNRGPEPEGLALGTVRNRLYTFVGIERAGGFMVYDITNPSHPLFTNYINDWQLGDISPEGLLFIPAADSPNGTPLLIVANEVSRNVAIYSVKPVPEPRAVLGLLTLGLAGYSLKKRGNC</sequence>
<proteinExistence type="predicted"/>
<gene>
    <name evidence="3" type="ORF">H0901_17380</name>
</gene>
<dbReference type="Pfam" id="PF22494">
    <property type="entry name" value="choice_anch_I"/>
    <property type="match status" value="1"/>
</dbReference>
<evidence type="ECO:0000256" key="1">
    <source>
        <dbReference type="SAM" id="MobiDB-lite"/>
    </source>
</evidence>
<organism evidence="3 4">
    <name type="scientific">Microcystis aeruginosa BLCC-F158</name>
    <dbReference type="NCBI Taxonomy" id="2755316"/>
    <lineage>
        <taxon>Bacteria</taxon>
        <taxon>Bacillati</taxon>
        <taxon>Cyanobacteriota</taxon>
        <taxon>Cyanophyceae</taxon>
        <taxon>Oscillatoriophycideae</taxon>
        <taxon>Chroococcales</taxon>
        <taxon>Microcystaceae</taxon>
        <taxon>Microcystis</taxon>
    </lineage>
</organism>
<accession>A0A841V2Q4</accession>
<reference evidence="3 4" key="1">
    <citation type="submission" date="2020-07" db="EMBL/GenBank/DDBJ databases">
        <title>Genomes of two Microcystis aeruginosa (Cyanobacteria) strains from Florida (USA) with disparate toxicogenic potential.</title>
        <authorList>
            <person name="Lefler F.W."/>
            <person name="Barbosa M."/>
            <person name="Berthold D.E."/>
            <person name="Laughinghouse H.D. IV."/>
        </authorList>
    </citation>
    <scope>NUCLEOTIDE SEQUENCE [LARGE SCALE GENOMIC DNA]</scope>
    <source>
        <strain evidence="3 4">BLCCF158</strain>
    </source>
</reference>
<dbReference type="NCBIfam" id="NF038117">
    <property type="entry name" value="choice_anch_I"/>
    <property type="match status" value="1"/>
</dbReference>
<protein>
    <submittedName>
        <fullName evidence="3">Choice-of-anchor I family protein</fullName>
    </submittedName>
</protein>
<dbReference type="RefSeq" id="WP_185240606.1">
    <property type="nucleotide sequence ID" value="NZ_JACEGC010000103.1"/>
</dbReference>
<dbReference type="PANTHER" id="PTHR46928:SF1">
    <property type="entry name" value="MESENCHYME-SPECIFIC CELL SURFACE GLYCOPROTEIN"/>
    <property type="match status" value="1"/>
</dbReference>
<dbReference type="InterPro" id="IPR052956">
    <property type="entry name" value="Mesenchyme-surface_protein"/>
</dbReference>
<evidence type="ECO:0000313" key="3">
    <source>
        <dbReference type="EMBL" id="MBC1196972.1"/>
    </source>
</evidence>
<dbReference type="InterPro" id="IPR015943">
    <property type="entry name" value="WD40/YVTN_repeat-like_dom_sf"/>
</dbReference>
<dbReference type="Proteomes" id="UP000525432">
    <property type="component" value="Unassembled WGS sequence"/>
</dbReference>
<dbReference type="EMBL" id="JACEGC010000103">
    <property type="protein sequence ID" value="MBC1196972.1"/>
    <property type="molecule type" value="Genomic_DNA"/>
</dbReference>
<comment type="caution">
    <text evidence="3">The sequence shown here is derived from an EMBL/GenBank/DDBJ whole genome shotgun (WGS) entry which is preliminary data.</text>
</comment>
<dbReference type="Gene3D" id="2.130.10.10">
    <property type="entry name" value="YVTN repeat-like/Quinoprotein amine dehydrogenase"/>
    <property type="match status" value="1"/>
</dbReference>
<dbReference type="PANTHER" id="PTHR46928">
    <property type="entry name" value="MESENCHYME-SPECIFIC CELL SURFACE GLYCOPROTEIN"/>
    <property type="match status" value="1"/>
</dbReference>
<name>A0A841V2Q4_MICAE</name>
<dbReference type="InterPro" id="IPR013424">
    <property type="entry name" value="Ice-binding_C"/>
</dbReference>
<evidence type="ECO:0000259" key="2">
    <source>
        <dbReference type="Pfam" id="PF22494"/>
    </source>
</evidence>